<sequence>MKISFCIALLATTATLLNAAPTEKTQTFPLVSNPKFKPNAKYSVAKARAKYFKHLTSVSSSGEGTVPMTDDGSDLEYYGEVSIGTPPQKLKLDFDTGSSDLWFASTLCSGCSGSQTKYDPTKSSTYKKEGKPWSISYGDGSNAKGVTGLDTVNLGGIDIKGQRIELAESESDQFQKGATDGLLGLGFSSISTVSGTKTPVDNLIEQGLISNPVFGVFLGKASKSGGGEYIFGGINKSKVSGDFTKVPVDNSQGWYQIEVDGGSAGKGGSIDKFSGIVDTGTTLLLLTDAVAKQVGDALQATDNGDGTYSIPCDSATDLTLTIAGADFTIPAADLIYDKSGSSCIAGFGSSGMDFAILGDVFLKNVYTVFAPQVPEVQFAKLA</sequence>
<organism evidence="13">
    <name type="scientific">Absidia glauca</name>
    <name type="common">Pin mould</name>
    <dbReference type="NCBI Taxonomy" id="4829"/>
    <lineage>
        <taxon>Eukaryota</taxon>
        <taxon>Fungi</taxon>
        <taxon>Fungi incertae sedis</taxon>
        <taxon>Mucoromycota</taxon>
        <taxon>Mucoromycotina</taxon>
        <taxon>Mucoromycetes</taxon>
        <taxon>Mucorales</taxon>
        <taxon>Cunninghamellaceae</taxon>
        <taxon>Absidia</taxon>
    </lineage>
</organism>
<dbReference type="InterPro" id="IPR001461">
    <property type="entry name" value="Aspartic_peptidase_A1"/>
</dbReference>
<evidence type="ECO:0000256" key="1">
    <source>
        <dbReference type="ARBA" id="ARBA00007447"/>
    </source>
</evidence>
<dbReference type="FunCoup" id="A0A163JPE9">
    <property type="interactions" value="64"/>
</dbReference>
<dbReference type="GO" id="GO:0006508">
    <property type="term" value="P:proteolysis"/>
    <property type="evidence" value="ECO:0007669"/>
    <property type="project" value="UniProtKB-KW"/>
</dbReference>
<dbReference type="PANTHER" id="PTHR47966">
    <property type="entry name" value="BETA-SITE APP-CLEAVING ENZYME, ISOFORM A-RELATED"/>
    <property type="match status" value="1"/>
</dbReference>
<dbReference type="GO" id="GO:0004190">
    <property type="term" value="F:aspartic-type endopeptidase activity"/>
    <property type="evidence" value="ECO:0007669"/>
    <property type="project" value="UniProtKB-KW"/>
</dbReference>
<evidence type="ECO:0000256" key="5">
    <source>
        <dbReference type="ARBA" id="ARBA00022801"/>
    </source>
</evidence>
<dbReference type="EMBL" id="LT553433">
    <property type="protein sequence ID" value="SAM00843.1"/>
    <property type="molecule type" value="Genomic_DNA"/>
</dbReference>
<keyword evidence="14" id="KW-1185">Reference proteome</keyword>
<feature type="signal peptide" evidence="11">
    <location>
        <begin position="1"/>
        <end position="19"/>
    </location>
</feature>
<evidence type="ECO:0000256" key="8">
    <source>
        <dbReference type="PIRSR" id="PIRSR601461-1"/>
    </source>
</evidence>
<keyword evidence="6" id="KW-0865">Zymogen</keyword>
<reference evidence="13" key="1">
    <citation type="submission" date="2016-04" db="EMBL/GenBank/DDBJ databases">
        <authorList>
            <person name="Evans L.H."/>
            <person name="Alamgir A."/>
            <person name="Owens N."/>
            <person name="Weber N.D."/>
            <person name="Virtaneva K."/>
            <person name="Barbian K."/>
            <person name="Babar A."/>
            <person name="Rosenke K."/>
        </authorList>
    </citation>
    <scope>NUCLEOTIDE SEQUENCE [LARGE SCALE GENOMIC DNA]</scope>
    <source>
        <strain evidence="13">CBS 101.48</strain>
    </source>
</reference>
<dbReference type="Pfam" id="PF00026">
    <property type="entry name" value="Asp"/>
    <property type="match status" value="1"/>
</dbReference>
<dbReference type="InterPro" id="IPR033121">
    <property type="entry name" value="PEPTIDASE_A1"/>
</dbReference>
<dbReference type="STRING" id="4829.A0A163JPE9"/>
<evidence type="ECO:0000259" key="12">
    <source>
        <dbReference type="PROSITE" id="PS51767"/>
    </source>
</evidence>
<feature type="domain" description="Peptidase A1" evidence="12">
    <location>
        <begin position="77"/>
        <end position="379"/>
    </location>
</feature>
<evidence type="ECO:0000256" key="2">
    <source>
        <dbReference type="ARBA" id="ARBA00022670"/>
    </source>
</evidence>
<feature type="disulfide bond" evidence="9">
    <location>
        <begin position="312"/>
        <end position="343"/>
    </location>
</feature>
<dbReference type="PROSITE" id="PS00141">
    <property type="entry name" value="ASP_PROTEASE"/>
    <property type="match status" value="2"/>
</dbReference>
<feature type="active site" evidence="8">
    <location>
        <position position="278"/>
    </location>
</feature>
<name>A0A163JPE9_ABSGL</name>
<keyword evidence="3 11" id="KW-0732">Signal</keyword>
<keyword evidence="2 10" id="KW-0645">Protease</keyword>
<feature type="chain" id="PRO_5007843638" description="Peptidase A1 domain-containing protein" evidence="11">
    <location>
        <begin position="20"/>
        <end position="382"/>
    </location>
</feature>
<dbReference type="InParanoid" id="A0A163JPE9"/>
<keyword evidence="5 10" id="KW-0378">Hydrolase</keyword>
<gene>
    <name evidence="13" type="primary">ABSGL_06569.1 scaffold 8461</name>
</gene>
<keyword evidence="4 10" id="KW-0064">Aspartyl protease</keyword>
<evidence type="ECO:0000256" key="7">
    <source>
        <dbReference type="ARBA" id="ARBA00023157"/>
    </source>
</evidence>
<evidence type="ECO:0000256" key="11">
    <source>
        <dbReference type="SAM" id="SignalP"/>
    </source>
</evidence>
<evidence type="ECO:0000256" key="4">
    <source>
        <dbReference type="ARBA" id="ARBA00022750"/>
    </source>
</evidence>
<evidence type="ECO:0000256" key="9">
    <source>
        <dbReference type="PIRSR" id="PIRSR601461-2"/>
    </source>
</evidence>
<dbReference type="AlphaFoldDB" id="A0A163JPE9"/>
<evidence type="ECO:0000313" key="13">
    <source>
        <dbReference type="EMBL" id="SAM00843.1"/>
    </source>
</evidence>
<dbReference type="PRINTS" id="PR00792">
    <property type="entry name" value="PEPSIN"/>
</dbReference>
<dbReference type="Proteomes" id="UP000078561">
    <property type="component" value="Unassembled WGS sequence"/>
</dbReference>
<evidence type="ECO:0000256" key="10">
    <source>
        <dbReference type="RuleBase" id="RU000454"/>
    </source>
</evidence>
<keyword evidence="7 9" id="KW-1015">Disulfide bond</keyword>
<dbReference type="OMA" id="WYGGVQS"/>
<dbReference type="InterPro" id="IPR021109">
    <property type="entry name" value="Peptidase_aspartic_dom_sf"/>
</dbReference>
<dbReference type="PROSITE" id="PS51767">
    <property type="entry name" value="PEPTIDASE_A1"/>
    <property type="match status" value="1"/>
</dbReference>
<comment type="similarity">
    <text evidence="1 10">Belongs to the peptidase A1 family.</text>
</comment>
<evidence type="ECO:0000256" key="6">
    <source>
        <dbReference type="ARBA" id="ARBA00023145"/>
    </source>
</evidence>
<dbReference type="SUPFAM" id="SSF50630">
    <property type="entry name" value="Acid proteases"/>
    <property type="match status" value="1"/>
</dbReference>
<dbReference type="PANTHER" id="PTHR47966:SF1">
    <property type="entry name" value="ASPARTYL PROTEINASE"/>
    <property type="match status" value="1"/>
</dbReference>
<protein>
    <recommendedName>
        <fullName evidence="12">Peptidase A1 domain-containing protein</fullName>
    </recommendedName>
</protein>
<proteinExistence type="inferred from homology"/>
<evidence type="ECO:0000313" key="14">
    <source>
        <dbReference type="Proteomes" id="UP000078561"/>
    </source>
</evidence>
<dbReference type="InterPro" id="IPR001969">
    <property type="entry name" value="Aspartic_peptidase_AS"/>
</dbReference>
<dbReference type="FunFam" id="2.40.70.10:FF:000008">
    <property type="entry name" value="Cathepsin D"/>
    <property type="match status" value="1"/>
</dbReference>
<dbReference type="OrthoDB" id="2747330at2759"/>
<accession>A0A163JPE9</accession>
<feature type="active site" evidence="8">
    <location>
        <position position="95"/>
    </location>
</feature>
<dbReference type="Gene3D" id="2.40.70.10">
    <property type="entry name" value="Acid Proteases"/>
    <property type="match status" value="2"/>
</dbReference>
<evidence type="ECO:0000256" key="3">
    <source>
        <dbReference type="ARBA" id="ARBA00022729"/>
    </source>
</evidence>